<dbReference type="GO" id="GO:0006189">
    <property type="term" value="P:'de novo' IMP biosynthetic process"/>
    <property type="evidence" value="ECO:0007669"/>
    <property type="project" value="UniProtKB-UniPathway"/>
</dbReference>
<feature type="domain" description="Protein kinase" evidence="11">
    <location>
        <begin position="301"/>
        <end position="597"/>
    </location>
</feature>
<dbReference type="Gene3D" id="3.30.200.20">
    <property type="entry name" value="Phosphorylase Kinase, domain 1"/>
    <property type="match status" value="1"/>
</dbReference>
<dbReference type="Gene3D" id="3.30.470.20">
    <property type="entry name" value="ATP-grasp fold, B domain"/>
    <property type="match status" value="1"/>
</dbReference>
<dbReference type="SUPFAM" id="SSF56104">
    <property type="entry name" value="SAICAR synthase-like"/>
    <property type="match status" value="1"/>
</dbReference>
<dbReference type="PROSITE" id="PS50011">
    <property type="entry name" value="PROTEIN_KINASE_DOM"/>
    <property type="match status" value="1"/>
</dbReference>
<comment type="similarity">
    <text evidence="2">Belongs to the SAICAR synthetase family.</text>
</comment>
<evidence type="ECO:0000256" key="2">
    <source>
        <dbReference type="ARBA" id="ARBA00010190"/>
    </source>
</evidence>
<dbReference type="InParanoid" id="A0A401GVU9"/>
<name>A0A401GVU9_9APHY</name>
<comment type="caution">
    <text evidence="12">The sequence shown here is derived from an EMBL/GenBank/DDBJ whole genome shotgun (WGS) entry which is preliminary data.</text>
</comment>
<evidence type="ECO:0000256" key="6">
    <source>
        <dbReference type="ARBA" id="ARBA00022741"/>
    </source>
</evidence>
<keyword evidence="13" id="KW-1185">Reference proteome</keyword>
<dbReference type="InterPro" id="IPR018236">
    <property type="entry name" value="SAICAR_synthetase_CS"/>
</dbReference>
<dbReference type="UniPathway" id="UPA00074">
    <property type="reaction ID" value="UER00131"/>
</dbReference>
<organism evidence="12 13">
    <name type="scientific">Sparassis crispa</name>
    <dbReference type="NCBI Taxonomy" id="139825"/>
    <lineage>
        <taxon>Eukaryota</taxon>
        <taxon>Fungi</taxon>
        <taxon>Dikarya</taxon>
        <taxon>Basidiomycota</taxon>
        <taxon>Agaricomycotina</taxon>
        <taxon>Agaricomycetes</taxon>
        <taxon>Polyporales</taxon>
        <taxon>Sparassidaceae</taxon>
        <taxon>Sparassis</taxon>
    </lineage>
</organism>
<dbReference type="EC" id="6.3.2.6" evidence="3"/>
<feature type="region of interest" description="Disordered" evidence="10">
    <location>
        <begin position="260"/>
        <end position="284"/>
    </location>
</feature>
<evidence type="ECO:0000256" key="9">
    <source>
        <dbReference type="ARBA" id="ARBA00030409"/>
    </source>
</evidence>
<dbReference type="GeneID" id="38783268"/>
<dbReference type="Pfam" id="PF01259">
    <property type="entry name" value="SAICAR_synt"/>
    <property type="match status" value="2"/>
</dbReference>
<evidence type="ECO:0000313" key="13">
    <source>
        <dbReference type="Proteomes" id="UP000287166"/>
    </source>
</evidence>
<dbReference type="STRING" id="139825.A0A401GVU9"/>
<dbReference type="AlphaFoldDB" id="A0A401GVU9"/>
<dbReference type="PROSITE" id="PS01058">
    <property type="entry name" value="SAICAR_SYNTHETASE_2"/>
    <property type="match status" value="1"/>
</dbReference>
<comment type="pathway">
    <text evidence="1">Purine metabolism; IMP biosynthesis via de novo pathway; 5-amino-1-(5-phospho-D-ribosyl)imidazole-4-carboxamide from 5-amino-1-(5-phospho-D-ribosyl)imidazole-4-carboxylate: step 1/2.</text>
</comment>
<dbReference type="InterPro" id="IPR000719">
    <property type="entry name" value="Prot_kinase_dom"/>
</dbReference>
<gene>
    <name evidence="12" type="ORF">SCP_0902300</name>
</gene>
<dbReference type="GO" id="GO:0004672">
    <property type="term" value="F:protein kinase activity"/>
    <property type="evidence" value="ECO:0007669"/>
    <property type="project" value="InterPro"/>
</dbReference>
<keyword evidence="6" id="KW-0547">Nucleotide-binding</keyword>
<dbReference type="PANTHER" id="PTHR43700">
    <property type="entry name" value="PHOSPHORIBOSYLAMINOIMIDAZOLE-SUCCINOCARBOXAMIDE SYNTHASE"/>
    <property type="match status" value="1"/>
</dbReference>
<evidence type="ECO:0000313" key="12">
    <source>
        <dbReference type="EMBL" id="GBE86351.1"/>
    </source>
</evidence>
<evidence type="ECO:0000256" key="10">
    <source>
        <dbReference type="SAM" id="MobiDB-lite"/>
    </source>
</evidence>
<protein>
    <recommendedName>
        <fullName evidence="4">Phosphoribosylaminoimidazole-succinocarboxamide synthase</fullName>
        <ecNumber evidence="3">6.3.2.6</ecNumber>
    </recommendedName>
    <alternativeName>
        <fullName evidence="9">SAICAR synthetase</fullName>
    </alternativeName>
</protein>
<dbReference type="NCBIfam" id="NF010568">
    <property type="entry name" value="PRK13961.1"/>
    <property type="match status" value="1"/>
</dbReference>
<sequence length="1188" mass="134357">MWRKFVTVPSNDFLERFLPNPVGLTPGNYAGAFNKMPREGDREESLYEPFCKCLVTLCPGYKCVSTANAPDRDEKFKQKVDAALFLEEEAPTDGRQHWAQQRISFEFKRYSGRDDPFEEEKEGYEHDTSYGNRTRGQAIAYAAEIFARQFRTFCFTVLILGNCARIVRWDRSGAAFTEKFNYKRNPEILGEFLWRFSHHEAKEQGYDESATLVTEGSEDYVLMKQYAETKLESGDYVREYFKTSYDAGWPLWRLKVDDESHPEGDHGKNTGKSHVGTSARTASGVSTAPRSTYYLVGKPHFLANGMVGRGTRGYVALDCQTCKFVFLKDAWRVDHIDIEKEGDVLRKLYGERVENVPTLVCHGDVLDQQTLTQVIWEEVNGPTPEARRPLKKHVHYRLVVEEVGIPVNEFAHGFELVSIIYDCLTAHQQAFEKLRLLHRDVSIGNVMIVERFDGIEFVRIGYLCDWELSKSIPDGDATQVARQPDRTGTWQFMSALSLQNPYKPITLQDDLEAFFHLVLYMAVRFLPHNIGDANVGTFIYRYFDDADPLDRQFYVCGEKKWSTIQSGLLTFKTKPITFGDDANYPMNDLLETLLPWFSAYYAVIGHDHPQLVKPPEPAADPQNSVDDPLDNMPQRLRQILQINSVKDGMHRPRKTTRNKDAQMQENRKLAQSLNGHSEICSLFRTMLADPKRWQSHDKTLDKLPKNYNLAKEVQGVRDSTRHSLGCAGLSHKMNSLTLDATPEVEPVVSYPQEQVCTPPVPEDRVRPRSVAHSDLTECIEGPHLYSESPRLCSEDPHFSVSLFDLFEPAQLDPAAQPPPQEDALRSTSAQSSPFWELAWGCTVQFHPVDISALMSQSALIQSNLPGLSLVSRGKVRDIYATSSPQHLLFVATDRISAYDVILRNVCPLCHCFPGFWVTGDLAGVPDKGKVLTRISLFWFDKLRDVLPTHLVTADIDKMPEEVRQYKEQLEGRTMLVRKAKVIPLEAIVRGYLSGSGWAEYKEYGTVHGISLPAGLVESQKLPKPLFTPSTKAEQGQHDENISPEHAAGLIGQRLYDQISTAAVRLYKEAADYASTRGLILADTKFEFGLLPSSEALGEDQVILIDELLTPDSSRYWPASSYKPGGLQPSFDKQYLRDWLVSTGFRKGLESGPEGKEGQGWIMEDSVIEGTRKRYMEALTLLIGEGASL</sequence>
<dbReference type="GO" id="GO:0005737">
    <property type="term" value="C:cytoplasm"/>
    <property type="evidence" value="ECO:0007669"/>
    <property type="project" value="TreeGrafter"/>
</dbReference>
<keyword evidence="7" id="KW-0658">Purine biosynthesis</keyword>
<evidence type="ECO:0000256" key="1">
    <source>
        <dbReference type="ARBA" id="ARBA00004672"/>
    </source>
</evidence>
<feature type="compositionally biased region" description="Polar residues" evidence="10">
    <location>
        <begin position="270"/>
        <end position="284"/>
    </location>
</feature>
<evidence type="ECO:0000256" key="3">
    <source>
        <dbReference type="ARBA" id="ARBA00012217"/>
    </source>
</evidence>
<evidence type="ECO:0000256" key="7">
    <source>
        <dbReference type="ARBA" id="ARBA00022755"/>
    </source>
</evidence>
<evidence type="ECO:0000259" key="11">
    <source>
        <dbReference type="PROSITE" id="PS50011"/>
    </source>
</evidence>
<evidence type="ECO:0000256" key="8">
    <source>
        <dbReference type="ARBA" id="ARBA00022840"/>
    </source>
</evidence>
<dbReference type="Gene3D" id="1.10.510.10">
    <property type="entry name" value="Transferase(Phosphotransferase) domain 1"/>
    <property type="match status" value="1"/>
</dbReference>
<dbReference type="Proteomes" id="UP000287166">
    <property type="component" value="Unassembled WGS sequence"/>
</dbReference>
<proteinExistence type="inferred from homology"/>
<dbReference type="GO" id="GO:0005524">
    <property type="term" value="F:ATP binding"/>
    <property type="evidence" value="ECO:0007669"/>
    <property type="project" value="UniProtKB-KW"/>
</dbReference>
<dbReference type="FunFam" id="3.30.470.20:FF:000015">
    <property type="entry name" value="Phosphoribosylaminoimidazole-succinocarboxamide synthase"/>
    <property type="match status" value="1"/>
</dbReference>
<dbReference type="PANTHER" id="PTHR43700:SF1">
    <property type="entry name" value="PHOSPHORIBOSYLAMINOIMIDAZOLE-SUCCINOCARBOXAMIDE SYNTHASE"/>
    <property type="match status" value="1"/>
</dbReference>
<accession>A0A401GVU9</accession>
<dbReference type="CDD" id="cd01414">
    <property type="entry name" value="SAICAR_synt_Sc"/>
    <property type="match status" value="1"/>
</dbReference>
<reference evidence="12 13" key="1">
    <citation type="journal article" date="2018" name="Sci. Rep.">
        <title>Genome sequence of the cauliflower mushroom Sparassis crispa (Hanabiratake) and its association with beneficial usage.</title>
        <authorList>
            <person name="Kiyama R."/>
            <person name="Furutani Y."/>
            <person name="Kawaguchi K."/>
            <person name="Nakanishi T."/>
        </authorList>
    </citation>
    <scope>NUCLEOTIDE SEQUENCE [LARGE SCALE GENOMIC DNA]</scope>
</reference>
<evidence type="ECO:0000256" key="5">
    <source>
        <dbReference type="ARBA" id="ARBA00022598"/>
    </source>
</evidence>
<keyword evidence="8" id="KW-0067">ATP-binding</keyword>
<evidence type="ECO:0000256" key="4">
    <source>
        <dbReference type="ARBA" id="ARBA00016460"/>
    </source>
</evidence>
<dbReference type="HAMAP" id="MF_00137">
    <property type="entry name" value="SAICAR_synth"/>
    <property type="match status" value="1"/>
</dbReference>
<dbReference type="InterPro" id="IPR011009">
    <property type="entry name" value="Kinase-like_dom_sf"/>
</dbReference>
<dbReference type="PROSITE" id="PS01057">
    <property type="entry name" value="SAICAR_SYNTHETASE_1"/>
    <property type="match status" value="1"/>
</dbReference>
<dbReference type="GO" id="GO:0004639">
    <property type="term" value="F:phosphoribosylaminoimidazolesuccinocarboxamide synthase activity"/>
    <property type="evidence" value="ECO:0007669"/>
    <property type="project" value="UniProtKB-EC"/>
</dbReference>
<keyword evidence="5" id="KW-0436">Ligase</keyword>
<dbReference type="Pfam" id="PF17667">
    <property type="entry name" value="Pkinase_fungal"/>
    <property type="match status" value="2"/>
</dbReference>
<dbReference type="InterPro" id="IPR028923">
    <property type="entry name" value="SAICAR_synt/ADE2_N"/>
</dbReference>
<dbReference type="EMBL" id="BFAD01000009">
    <property type="protein sequence ID" value="GBE86351.1"/>
    <property type="molecule type" value="Genomic_DNA"/>
</dbReference>
<dbReference type="OrthoDB" id="9991235at2759"/>
<dbReference type="InterPro" id="IPR040976">
    <property type="entry name" value="Pkinase_fungal"/>
</dbReference>
<dbReference type="RefSeq" id="XP_027617264.1">
    <property type="nucleotide sequence ID" value="XM_027761463.1"/>
</dbReference>
<dbReference type="SUPFAM" id="SSF56112">
    <property type="entry name" value="Protein kinase-like (PK-like)"/>
    <property type="match status" value="1"/>
</dbReference>